<keyword evidence="4" id="KW-0804">Transcription</keyword>
<accession>A0A233RB43</accession>
<dbReference type="NCBIfam" id="NF033788">
    <property type="entry name" value="HTH_metalloreg"/>
    <property type="match status" value="1"/>
</dbReference>
<keyword evidence="8" id="KW-1185">Reference proteome</keyword>
<protein>
    <submittedName>
        <fullName evidence="7">ArsR family transcriptional regulator</fullName>
    </submittedName>
</protein>
<dbReference type="GO" id="GO:0003677">
    <property type="term" value="F:DNA binding"/>
    <property type="evidence" value="ECO:0007669"/>
    <property type="project" value="UniProtKB-KW"/>
</dbReference>
<evidence type="ECO:0000256" key="2">
    <source>
        <dbReference type="ARBA" id="ARBA00023015"/>
    </source>
</evidence>
<dbReference type="InterPro" id="IPR001845">
    <property type="entry name" value="HTH_ArsR_DNA-bd_dom"/>
</dbReference>
<organism evidence="7 8">
    <name type="scientific">Oceanimonas doudoroffii</name>
    <dbReference type="NCBI Taxonomy" id="84158"/>
    <lineage>
        <taxon>Bacteria</taxon>
        <taxon>Pseudomonadati</taxon>
        <taxon>Pseudomonadota</taxon>
        <taxon>Gammaproteobacteria</taxon>
        <taxon>Aeromonadales</taxon>
        <taxon>Aeromonadaceae</taxon>
        <taxon>Oceanimonas</taxon>
    </lineage>
</organism>
<dbReference type="PROSITE" id="PS50987">
    <property type="entry name" value="HTH_ARSR_2"/>
    <property type="match status" value="1"/>
</dbReference>
<evidence type="ECO:0000313" key="8">
    <source>
        <dbReference type="Proteomes" id="UP000242757"/>
    </source>
</evidence>
<dbReference type="InterPro" id="IPR036390">
    <property type="entry name" value="WH_DNA-bd_sf"/>
</dbReference>
<dbReference type="Proteomes" id="UP000242757">
    <property type="component" value="Unassembled WGS sequence"/>
</dbReference>
<dbReference type="PANTHER" id="PTHR43428">
    <property type="entry name" value="ARSENATE REDUCTASE"/>
    <property type="match status" value="1"/>
</dbReference>
<sequence>MKRVLFVCTANAARSQMAEALLRHFAGDSFEVFSAGTEPAEVDPRTLKALQDFGLSTAGLESKSVESLEHQHFDFVISLCDKAHRECRHWPGSGVVMAWDFPDPKGSSDPRAFALTLQELSERIRLFVLVNSKQIKSEVKSVQPLDFFKSLADETRLLSLLLIEREGELCVCELIAALNLPQSKISRHLSQLRKVGLLLDRRQGQWVFYRIHPLLNDWMRNILKDTLEHSPELLEQPCARLGEMTSRPSSESNVCGEESLNVL</sequence>
<evidence type="ECO:0000256" key="4">
    <source>
        <dbReference type="ARBA" id="ARBA00023163"/>
    </source>
</evidence>
<dbReference type="AlphaFoldDB" id="A0A233RB43"/>
<dbReference type="FunFam" id="1.10.10.10:FF:000279">
    <property type="entry name" value="Transcriptional regulator, ArsR family"/>
    <property type="match status" value="1"/>
</dbReference>
<dbReference type="RefSeq" id="WP_094202009.1">
    <property type="nucleotide sequence ID" value="NZ_NBIM01000009.1"/>
</dbReference>
<evidence type="ECO:0000256" key="1">
    <source>
        <dbReference type="ARBA" id="ARBA00022849"/>
    </source>
</evidence>
<dbReference type="InterPro" id="IPR036388">
    <property type="entry name" value="WH-like_DNA-bd_sf"/>
</dbReference>
<dbReference type="SUPFAM" id="SSF52788">
    <property type="entry name" value="Phosphotyrosine protein phosphatases I"/>
    <property type="match status" value="1"/>
</dbReference>
<dbReference type="OrthoDB" id="9793058at2"/>
<evidence type="ECO:0000313" key="7">
    <source>
        <dbReference type="EMBL" id="OXY80612.1"/>
    </source>
</evidence>
<dbReference type="NCBIfam" id="NF007528">
    <property type="entry name" value="PRK10141.1"/>
    <property type="match status" value="1"/>
</dbReference>
<keyword evidence="2" id="KW-0805">Transcription regulation</keyword>
<dbReference type="SUPFAM" id="SSF46785">
    <property type="entry name" value="Winged helix' DNA-binding domain"/>
    <property type="match status" value="1"/>
</dbReference>
<dbReference type="Pfam" id="PF01022">
    <property type="entry name" value="HTH_5"/>
    <property type="match status" value="1"/>
</dbReference>
<feature type="region of interest" description="Disordered" evidence="5">
    <location>
        <begin position="243"/>
        <end position="263"/>
    </location>
</feature>
<dbReference type="CDD" id="cd00090">
    <property type="entry name" value="HTH_ARSR"/>
    <property type="match status" value="1"/>
</dbReference>
<gene>
    <name evidence="7" type="ORF">B6S08_17035</name>
</gene>
<name>A0A233RB43_9GAMM</name>
<evidence type="ECO:0000256" key="3">
    <source>
        <dbReference type="ARBA" id="ARBA00023125"/>
    </source>
</evidence>
<dbReference type="SMART" id="SM00418">
    <property type="entry name" value="HTH_ARSR"/>
    <property type="match status" value="1"/>
</dbReference>
<feature type="domain" description="HTH arsR-type" evidence="6">
    <location>
        <begin position="136"/>
        <end position="234"/>
    </location>
</feature>
<dbReference type="Pfam" id="PF01451">
    <property type="entry name" value="LMWPc"/>
    <property type="match status" value="1"/>
</dbReference>
<dbReference type="Gene3D" id="1.10.10.10">
    <property type="entry name" value="Winged helix-like DNA-binding domain superfamily/Winged helix DNA-binding domain"/>
    <property type="match status" value="1"/>
</dbReference>
<dbReference type="InterPro" id="IPR011991">
    <property type="entry name" value="ArsR-like_HTH"/>
</dbReference>
<evidence type="ECO:0000256" key="5">
    <source>
        <dbReference type="SAM" id="MobiDB-lite"/>
    </source>
</evidence>
<dbReference type="PRINTS" id="PR00778">
    <property type="entry name" value="HTHARSR"/>
</dbReference>
<evidence type="ECO:0000259" key="6">
    <source>
        <dbReference type="PROSITE" id="PS50987"/>
    </source>
</evidence>
<dbReference type="GO" id="GO:0046685">
    <property type="term" value="P:response to arsenic-containing substance"/>
    <property type="evidence" value="ECO:0007669"/>
    <property type="project" value="UniProtKB-KW"/>
</dbReference>
<proteinExistence type="predicted"/>
<comment type="caution">
    <text evidence="7">The sequence shown here is derived from an EMBL/GenBank/DDBJ whole genome shotgun (WGS) entry which is preliminary data.</text>
</comment>
<dbReference type="CDD" id="cd16345">
    <property type="entry name" value="LMWP_ArsC"/>
    <property type="match status" value="1"/>
</dbReference>
<dbReference type="GO" id="GO:0003700">
    <property type="term" value="F:DNA-binding transcription factor activity"/>
    <property type="evidence" value="ECO:0007669"/>
    <property type="project" value="InterPro"/>
</dbReference>
<dbReference type="SMART" id="SM00226">
    <property type="entry name" value="LMWPc"/>
    <property type="match status" value="1"/>
</dbReference>
<dbReference type="InterPro" id="IPR023485">
    <property type="entry name" value="Ptyr_pPase"/>
</dbReference>
<keyword evidence="1" id="KW-0059">Arsenical resistance</keyword>
<dbReference type="EMBL" id="NBIM01000009">
    <property type="protein sequence ID" value="OXY80612.1"/>
    <property type="molecule type" value="Genomic_DNA"/>
</dbReference>
<dbReference type="InterPro" id="IPR036196">
    <property type="entry name" value="Ptyr_pPase_sf"/>
</dbReference>
<keyword evidence="3" id="KW-0238">DNA-binding</keyword>
<reference evidence="7 8" key="1">
    <citation type="submission" date="2017-08" db="EMBL/GenBank/DDBJ databases">
        <title>A Genome Sequence of Oceanimonas doudoroffii ATCC 27123T.</title>
        <authorList>
            <person name="Brennan M.A."/>
            <person name="Maclea K.S."/>
            <person name="Mcclelland W.D."/>
            <person name="Trachtenberg A.M."/>
        </authorList>
    </citation>
    <scope>NUCLEOTIDE SEQUENCE [LARGE SCALE GENOMIC DNA]</scope>
    <source>
        <strain evidence="7 8">ATCC 27123</strain>
    </source>
</reference>
<dbReference type="PANTHER" id="PTHR43428:SF1">
    <property type="entry name" value="ARSENATE REDUCTASE"/>
    <property type="match status" value="1"/>
</dbReference>
<dbReference type="Gene3D" id="3.40.50.2300">
    <property type="match status" value="1"/>
</dbReference>